<proteinExistence type="predicted"/>
<dbReference type="AlphaFoldDB" id="A0A1E3AFE8"/>
<keyword evidence="1" id="KW-1133">Transmembrane helix</keyword>
<dbReference type="InterPro" id="IPR043753">
    <property type="entry name" value="DUF5699"/>
</dbReference>
<dbReference type="EMBL" id="MCGH01000002">
    <property type="protein sequence ID" value="ODM06916.1"/>
    <property type="molecule type" value="Genomic_DNA"/>
</dbReference>
<dbReference type="PATRIC" id="fig|1432052.4.peg.3128"/>
<evidence type="ECO:0000313" key="2">
    <source>
        <dbReference type="EMBL" id="ODM06916.1"/>
    </source>
</evidence>
<feature type="transmembrane region" description="Helical" evidence="1">
    <location>
        <begin position="58"/>
        <end position="79"/>
    </location>
</feature>
<sequence length="93" mass="10289">MRIIIKILLFPIVLALTLLVAFCRFFCLFSGMVLGIVAFLLFLLGIVVLFAGRVDGFIGFLVLAWLVSPYGLPLAASWLTERVAGFNHMLKSI</sequence>
<feature type="transmembrane region" description="Helical" evidence="1">
    <location>
        <begin position="33"/>
        <end position="51"/>
    </location>
</feature>
<dbReference type="Proteomes" id="UP000094067">
    <property type="component" value="Unassembled WGS sequence"/>
</dbReference>
<dbReference type="Pfam" id="PF18956">
    <property type="entry name" value="DUF5699"/>
    <property type="match status" value="1"/>
</dbReference>
<dbReference type="RefSeq" id="WP_069152690.1">
    <property type="nucleotide sequence ID" value="NZ_MCGH01000002.1"/>
</dbReference>
<reference evidence="2 3" key="1">
    <citation type="submission" date="2016-07" db="EMBL/GenBank/DDBJ databases">
        <title>Characterization of isolates of Eisenbergiella tayi derived from blood cultures, using whole genome sequencing.</title>
        <authorList>
            <person name="Burdz T."/>
            <person name="Wiebe D."/>
            <person name="Huynh C."/>
            <person name="Bernard K."/>
        </authorList>
    </citation>
    <scope>NUCLEOTIDE SEQUENCE [LARGE SCALE GENOMIC DNA]</scope>
    <source>
        <strain evidence="2 3">NML 110608</strain>
    </source>
</reference>
<keyword evidence="1" id="KW-0472">Membrane</keyword>
<name>A0A1E3AFE8_9FIRM</name>
<evidence type="ECO:0000313" key="3">
    <source>
        <dbReference type="Proteomes" id="UP000094067"/>
    </source>
</evidence>
<evidence type="ECO:0008006" key="4">
    <source>
        <dbReference type="Google" id="ProtNLM"/>
    </source>
</evidence>
<protein>
    <recommendedName>
        <fullName evidence="4">Succinate dehydrogenase</fullName>
    </recommendedName>
</protein>
<comment type="caution">
    <text evidence="2">The sequence shown here is derived from an EMBL/GenBank/DDBJ whole genome shotgun (WGS) entry which is preliminary data.</text>
</comment>
<organism evidence="2 3">
    <name type="scientific">Eisenbergiella tayi</name>
    <dbReference type="NCBI Taxonomy" id="1432052"/>
    <lineage>
        <taxon>Bacteria</taxon>
        <taxon>Bacillati</taxon>
        <taxon>Bacillota</taxon>
        <taxon>Clostridia</taxon>
        <taxon>Lachnospirales</taxon>
        <taxon>Lachnospiraceae</taxon>
        <taxon>Eisenbergiella</taxon>
    </lineage>
</organism>
<gene>
    <name evidence="2" type="ORF">BEI61_02806</name>
</gene>
<keyword evidence="1" id="KW-0812">Transmembrane</keyword>
<accession>A0A1E3AFE8</accession>
<evidence type="ECO:0000256" key="1">
    <source>
        <dbReference type="SAM" id="Phobius"/>
    </source>
</evidence>